<reference evidence="1" key="2">
    <citation type="journal article" date="2023" name="IMA Fungus">
        <title>Comparative genomic study of the Penicillium genus elucidates a diverse pangenome and 15 lateral gene transfer events.</title>
        <authorList>
            <person name="Petersen C."/>
            <person name="Sorensen T."/>
            <person name="Nielsen M.R."/>
            <person name="Sondergaard T.E."/>
            <person name="Sorensen J.L."/>
            <person name="Fitzpatrick D.A."/>
            <person name="Frisvad J.C."/>
            <person name="Nielsen K.L."/>
        </authorList>
    </citation>
    <scope>NUCLEOTIDE SEQUENCE</scope>
    <source>
        <strain evidence="1">IBT 3081</strain>
    </source>
</reference>
<dbReference type="GeneID" id="81460063"/>
<organism evidence="1 2">
    <name type="scientific">Penicillium concentricum</name>
    <dbReference type="NCBI Taxonomy" id="293559"/>
    <lineage>
        <taxon>Eukaryota</taxon>
        <taxon>Fungi</taxon>
        <taxon>Dikarya</taxon>
        <taxon>Ascomycota</taxon>
        <taxon>Pezizomycotina</taxon>
        <taxon>Eurotiomycetes</taxon>
        <taxon>Eurotiomycetidae</taxon>
        <taxon>Eurotiales</taxon>
        <taxon>Aspergillaceae</taxon>
        <taxon>Penicillium</taxon>
    </lineage>
</organism>
<dbReference type="Proteomes" id="UP001147752">
    <property type="component" value="Unassembled WGS sequence"/>
</dbReference>
<reference evidence="1" key="1">
    <citation type="submission" date="2022-12" db="EMBL/GenBank/DDBJ databases">
        <authorList>
            <person name="Petersen C."/>
        </authorList>
    </citation>
    <scope>NUCLEOTIDE SEQUENCE</scope>
    <source>
        <strain evidence="1">IBT 3081</strain>
    </source>
</reference>
<sequence length="163" mass="18961">MQSRQSPPTYEESTQNAMEIYTKLVEHTKTPEDLLEPLLSDKLTIDEKQKLIEEAPDVVFLGGGNNTTRTPSLETRLENAKCDELAQIVAYRDHLLNAPDRGWCNELIKLDITLRVIVQRRIWLKQKFKALQIQTYQKRSIDNSDRCRLKDEENKTKSPNSIY</sequence>
<name>A0A9W9VL72_9EURO</name>
<evidence type="ECO:0000313" key="1">
    <source>
        <dbReference type="EMBL" id="KAJ5385239.1"/>
    </source>
</evidence>
<evidence type="ECO:0000313" key="2">
    <source>
        <dbReference type="Proteomes" id="UP001147752"/>
    </source>
</evidence>
<dbReference type="EMBL" id="JAPZBT010000001">
    <property type="protein sequence ID" value="KAJ5385239.1"/>
    <property type="molecule type" value="Genomic_DNA"/>
</dbReference>
<gene>
    <name evidence="1" type="ORF">N7517_003150</name>
</gene>
<protein>
    <submittedName>
        <fullName evidence="1">Uncharacterized protein</fullName>
    </submittedName>
</protein>
<comment type="caution">
    <text evidence="1">The sequence shown here is derived from an EMBL/GenBank/DDBJ whole genome shotgun (WGS) entry which is preliminary data.</text>
</comment>
<dbReference type="RefSeq" id="XP_056585015.1">
    <property type="nucleotide sequence ID" value="XM_056720880.1"/>
</dbReference>
<proteinExistence type="predicted"/>
<dbReference type="AlphaFoldDB" id="A0A9W9VL72"/>
<accession>A0A9W9VL72</accession>
<dbReference type="OrthoDB" id="4345857at2759"/>
<keyword evidence="2" id="KW-1185">Reference proteome</keyword>